<accession>A0A433VKA8</accession>
<keyword evidence="3" id="KW-1185">Reference proteome</keyword>
<dbReference type="OrthoDB" id="514474at2"/>
<gene>
    <name evidence="2" type="ORF">DSM106972_028010</name>
</gene>
<evidence type="ECO:0000256" key="1">
    <source>
        <dbReference type="SAM" id="SignalP"/>
    </source>
</evidence>
<organism evidence="2 3">
    <name type="scientific">Dulcicalothrix desertica PCC 7102</name>
    <dbReference type="NCBI Taxonomy" id="232991"/>
    <lineage>
        <taxon>Bacteria</taxon>
        <taxon>Bacillati</taxon>
        <taxon>Cyanobacteriota</taxon>
        <taxon>Cyanophyceae</taxon>
        <taxon>Nostocales</taxon>
        <taxon>Calotrichaceae</taxon>
        <taxon>Dulcicalothrix</taxon>
    </lineage>
</organism>
<name>A0A433VKA8_9CYAN</name>
<evidence type="ECO:0000313" key="2">
    <source>
        <dbReference type="EMBL" id="RUT06544.1"/>
    </source>
</evidence>
<dbReference type="RefSeq" id="WP_127081347.1">
    <property type="nucleotide sequence ID" value="NZ_RSCL01000006.1"/>
</dbReference>
<dbReference type="Proteomes" id="UP000271624">
    <property type="component" value="Unassembled WGS sequence"/>
</dbReference>
<keyword evidence="1" id="KW-0732">Signal</keyword>
<dbReference type="EMBL" id="RSCL01000006">
    <property type="protein sequence ID" value="RUT06544.1"/>
    <property type="molecule type" value="Genomic_DNA"/>
</dbReference>
<dbReference type="AlphaFoldDB" id="A0A433VKA8"/>
<feature type="chain" id="PRO_5030092565" evidence="1">
    <location>
        <begin position="24"/>
        <end position="122"/>
    </location>
</feature>
<evidence type="ECO:0000313" key="3">
    <source>
        <dbReference type="Proteomes" id="UP000271624"/>
    </source>
</evidence>
<sequence length="122" mass="13585">MKRLIATSLSVMFLFAISNPANAQTRHGKEASISQTVQDNLSNTSRKLKPFHLVFLGYQGYLKNQGISSYAGFISESHQMNFYGRDLVKAGIDAKLLPAETLTNREYINAVNNELMSFYSGS</sequence>
<proteinExistence type="predicted"/>
<reference evidence="2" key="2">
    <citation type="journal article" date="2019" name="Genome Biol. Evol.">
        <title>Day and night: Metabolic profiles and evolutionary relationships of six axenic non-marine cyanobacteria.</title>
        <authorList>
            <person name="Will S.E."/>
            <person name="Henke P."/>
            <person name="Boedeker C."/>
            <person name="Huang S."/>
            <person name="Brinkmann H."/>
            <person name="Rohde M."/>
            <person name="Jarek M."/>
            <person name="Friedl T."/>
            <person name="Seufert S."/>
            <person name="Schumacher M."/>
            <person name="Overmann J."/>
            <person name="Neumann-Schaal M."/>
            <person name="Petersen J."/>
        </authorList>
    </citation>
    <scope>NUCLEOTIDE SEQUENCE [LARGE SCALE GENOMIC DNA]</scope>
    <source>
        <strain evidence="2">PCC 7102</strain>
    </source>
</reference>
<feature type="signal peptide" evidence="1">
    <location>
        <begin position="1"/>
        <end position="23"/>
    </location>
</feature>
<reference evidence="2" key="1">
    <citation type="submission" date="2018-12" db="EMBL/GenBank/DDBJ databases">
        <authorList>
            <person name="Will S."/>
            <person name="Neumann-Schaal M."/>
            <person name="Henke P."/>
        </authorList>
    </citation>
    <scope>NUCLEOTIDE SEQUENCE</scope>
    <source>
        <strain evidence="2">PCC 7102</strain>
    </source>
</reference>
<protein>
    <submittedName>
        <fullName evidence="2">Uncharacterized protein</fullName>
    </submittedName>
</protein>
<comment type="caution">
    <text evidence="2">The sequence shown here is derived from an EMBL/GenBank/DDBJ whole genome shotgun (WGS) entry which is preliminary data.</text>
</comment>